<feature type="domain" description="Calcineurin-like phosphoesterase N-terminal" evidence="4">
    <location>
        <begin position="43"/>
        <end position="119"/>
    </location>
</feature>
<evidence type="ECO:0000259" key="2">
    <source>
        <dbReference type="Pfam" id="PF00149"/>
    </source>
</evidence>
<sequence length="497" mass="55977">MIRRDFLKNMTIMGVAVAAPVAIAEAAENRATVTDLSTTLLKGRISSAGKGVAGVAVTDGINVVLSSANGNYELLSNKTTQFVYVSLPSGYEFPHENSITRFFRTIDHSKSSFVSDFELKKLSLSDDKHTFIVWGDPQIQTKRDAELLVSQSAPDLKEVVDSYRDKVPVHGIGCGDLVWDKFNLFPDYKKAIALSGVPFFNVIGNHDMDLEARTDEGSTRTFREHFGPTYYSFNRGKIHYVVLDDVFFMGVAKRYMGYIGENQLQWLEQDLKQVPAGATVVVSLHIPTNTGQHARNKDTTPELGGVVVNRQRLYDVLKPYQVHFMSAHTHFNEVWIEDNMTEHNHGTVCGAWWTGPICGDGTPSGYGVYEVEGDKISWYYKATGHPKTHQLRIYPVGKHKDYPQEACINVWNYDKNWHLEWFADGRPMGKPEQRTAYDPWAHEMFMGAEKPNPRGWVEPNLTDHLFFVKPDASVKVIKVNATDPFGNVYTESLNLNA</sequence>
<dbReference type="InterPro" id="IPR032288">
    <property type="entry name" value="Metallophos_C"/>
</dbReference>
<dbReference type="InterPro" id="IPR032285">
    <property type="entry name" value="Metallophos_N"/>
</dbReference>
<organism evidence="5 6">
    <name type="scientific">Paradesertivirga mongoliensis</name>
    <dbReference type="NCBI Taxonomy" id="2100740"/>
    <lineage>
        <taxon>Bacteria</taxon>
        <taxon>Pseudomonadati</taxon>
        <taxon>Bacteroidota</taxon>
        <taxon>Sphingobacteriia</taxon>
        <taxon>Sphingobacteriales</taxon>
        <taxon>Sphingobacteriaceae</taxon>
        <taxon>Paradesertivirga</taxon>
    </lineage>
</organism>
<feature type="signal peptide" evidence="1">
    <location>
        <begin position="1"/>
        <end position="26"/>
    </location>
</feature>
<evidence type="ECO:0000313" key="5">
    <source>
        <dbReference type="EMBL" id="MFD2160859.1"/>
    </source>
</evidence>
<evidence type="ECO:0000313" key="6">
    <source>
        <dbReference type="Proteomes" id="UP001597387"/>
    </source>
</evidence>
<dbReference type="Gene3D" id="3.60.21.10">
    <property type="match status" value="1"/>
</dbReference>
<evidence type="ECO:0000259" key="4">
    <source>
        <dbReference type="Pfam" id="PF16371"/>
    </source>
</evidence>
<keyword evidence="1" id="KW-0732">Signal</keyword>
<gene>
    <name evidence="5" type="ORF">ACFSJU_00500</name>
</gene>
<accession>A0ABW4ZG88</accession>
<dbReference type="PANTHER" id="PTHR43143:SF1">
    <property type="entry name" value="SERINE_THREONINE-PROTEIN PHOSPHATASE CPPED1"/>
    <property type="match status" value="1"/>
</dbReference>
<dbReference type="Proteomes" id="UP001597387">
    <property type="component" value="Unassembled WGS sequence"/>
</dbReference>
<reference evidence="6" key="1">
    <citation type="journal article" date="2019" name="Int. J. Syst. Evol. Microbiol.">
        <title>The Global Catalogue of Microorganisms (GCM) 10K type strain sequencing project: providing services to taxonomists for standard genome sequencing and annotation.</title>
        <authorList>
            <consortium name="The Broad Institute Genomics Platform"/>
            <consortium name="The Broad Institute Genome Sequencing Center for Infectious Disease"/>
            <person name="Wu L."/>
            <person name="Ma J."/>
        </authorList>
    </citation>
    <scope>NUCLEOTIDE SEQUENCE [LARGE SCALE GENOMIC DNA]</scope>
    <source>
        <strain evidence="6">KCTC 42217</strain>
    </source>
</reference>
<dbReference type="Pfam" id="PF16370">
    <property type="entry name" value="MetallophosC"/>
    <property type="match status" value="1"/>
</dbReference>
<dbReference type="PANTHER" id="PTHR43143">
    <property type="entry name" value="METALLOPHOSPHOESTERASE, CALCINEURIN SUPERFAMILY"/>
    <property type="match status" value="1"/>
</dbReference>
<dbReference type="InterPro" id="IPR029052">
    <property type="entry name" value="Metallo-depent_PP-like"/>
</dbReference>
<feature type="domain" description="Calcineurin-like phosphoesterase" evidence="2">
    <location>
        <begin position="131"/>
        <end position="330"/>
    </location>
</feature>
<dbReference type="Pfam" id="PF00149">
    <property type="entry name" value="Metallophos"/>
    <property type="match status" value="1"/>
</dbReference>
<dbReference type="InterPro" id="IPR051918">
    <property type="entry name" value="STPP_CPPED1"/>
</dbReference>
<name>A0ABW4ZG88_9SPHI</name>
<evidence type="ECO:0000259" key="3">
    <source>
        <dbReference type="Pfam" id="PF16370"/>
    </source>
</evidence>
<evidence type="ECO:0000256" key="1">
    <source>
        <dbReference type="SAM" id="SignalP"/>
    </source>
</evidence>
<dbReference type="RefSeq" id="WP_255902215.1">
    <property type="nucleotide sequence ID" value="NZ_JAFMZO010000002.1"/>
</dbReference>
<feature type="chain" id="PRO_5047383980" evidence="1">
    <location>
        <begin position="27"/>
        <end position="497"/>
    </location>
</feature>
<dbReference type="Pfam" id="PF16371">
    <property type="entry name" value="MetallophosN"/>
    <property type="match status" value="1"/>
</dbReference>
<dbReference type="InterPro" id="IPR004843">
    <property type="entry name" value="Calcineurin-like_PHP"/>
</dbReference>
<comment type="caution">
    <text evidence="5">The sequence shown here is derived from an EMBL/GenBank/DDBJ whole genome shotgun (WGS) entry which is preliminary data.</text>
</comment>
<proteinExistence type="predicted"/>
<feature type="domain" description="Calcineurin-like phosphoesterase C-terminal" evidence="3">
    <location>
        <begin position="342"/>
        <end position="489"/>
    </location>
</feature>
<dbReference type="SUPFAM" id="SSF56300">
    <property type="entry name" value="Metallo-dependent phosphatases"/>
    <property type="match status" value="1"/>
</dbReference>
<protein>
    <submittedName>
        <fullName evidence="5">Calcineurin-like phosphoesterase C-terminal domain-containing protein</fullName>
    </submittedName>
</protein>
<keyword evidence="6" id="KW-1185">Reference proteome</keyword>
<dbReference type="EMBL" id="JBHUHZ010000001">
    <property type="protein sequence ID" value="MFD2160859.1"/>
    <property type="molecule type" value="Genomic_DNA"/>
</dbReference>